<dbReference type="InterPro" id="IPR011761">
    <property type="entry name" value="ATP-grasp"/>
</dbReference>
<name>A0ABU4G1X3_9BACL</name>
<dbReference type="Gene3D" id="3.30.470.20">
    <property type="entry name" value="ATP-grasp fold, B domain"/>
    <property type="match status" value="1"/>
</dbReference>
<comment type="caution">
    <text evidence="3">The sequence shown here is derived from an EMBL/GenBank/DDBJ whole genome shotgun (WGS) entry which is preliminary data.</text>
</comment>
<proteinExistence type="predicted"/>
<dbReference type="PANTHER" id="PTHR21621">
    <property type="entry name" value="RIBOSOMAL PROTEIN S6 MODIFICATION PROTEIN"/>
    <property type="match status" value="1"/>
</dbReference>
<dbReference type="SUPFAM" id="SSF56059">
    <property type="entry name" value="Glutathione synthetase ATP-binding domain-like"/>
    <property type="match status" value="1"/>
</dbReference>
<evidence type="ECO:0000259" key="2">
    <source>
        <dbReference type="PROSITE" id="PS50975"/>
    </source>
</evidence>
<dbReference type="PROSITE" id="PS50975">
    <property type="entry name" value="ATP_GRASP"/>
    <property type="match status" value="1"/>
</dbReference>
<keyword evidence="4" id="KW-1185">Reference proteome</keyword>
<sequence length="266" mass="29895">MKGFIYYEEADAVRNRWFIDELIKAGSVYDLDVELRVEDETGLDSADFIVYRGRDFEVSRKWEQDGMLVVNRSEVNRIANDKLQTFQLGALLGIPAIPTKLVTSADAIHEYPVVVKTVDGHGGEDVHLCETVAEVEQTISRYIGRQLLVQPFIEHNSSDIRLYVIGDEVVGSVRRTGVNNFKANVTLGGTAERFDAPAPLRDFAERIAKALKSDYIGVDFIQNNGGVWLLNEIEDPVGARSLYETSELNVAQEVMRHIHKKLLKSL</sequence>
<organism evidence="3 4">
    <name type="scientific">Sporosarcina aquimarina</name>
    <dbReference type="NCBI Taxonomy" id="114975"/>
    <lineage>
        <taxon>Bacteria</taxon>
        <taxon>Bacillati</taxon>
        <taxon>Bacillota</taxon>
        <taxon>Bacilli</taxon>
        <taxon>Bacillales</taxon>
        <taxon>Caryophanaceae</taxon>
        <taxon>Sporosarcina</taxon>
    </lineage>
</organism>
<gene>
    <name evidence="3" type="ORF">QT716_06260</name>
</gene>
<protein>
    <submittedName>
        <fullName evidence="3">ATP-grasp domain-containing protein</fullName>
    </submittedName>
</protein>
<evidence type="ECO:0000256" key="1">
    <source>
        <dbReference type="PROSITE-ProRule" id="PRU00409"/>
    </source>
</evidence>
<evidence type="ECO:0000313" key="3">
    <source>
        <dbReference type="EMBL" id="MDW0109657.1"/>
    </source>
</evidence>
<dbReference type="PANTHER" id="PTHR21621:SF0">
    <property type="entry name" value="BETA-CITRYLGLUTAMATE SYNTHASE B-RELATED"/>
    <property type="match status" value="1"/>
</dbReference>
<dbReference type="RefSeq" id="WP_317935203.1">
    <property type="nucleotide sequence ID" value="NZ_JAUBDH010000003.1"/>
</dbReference>
<keyword evidence="1" id="KW-0547">Nucleotide-binding</keyword>
<dbReference type="InterPro" id="IPR013815">
    <property type="entry name" value="ATP_grasp_subdomain_1"/>
</dbReference>
<keyword evidence="1" id="KW-0067">ATP-binding</keyword>
<dbReference type="Gene3D" id="3.30.1490.20">
    <property type="entry name" value="ATP-grasp fold, A domain"/>
    <property type="match status" value="1"/>
</dbReference>
<dbReference type="Proteomes" id="UP001280629">
    <property type="component" value="Unassembled WGS sequence"/>
</dbReference>
<evidence type="ECO:0000313" key="4">
    <source>
        <dbReference type="Proteomes" id="UP001280629"/>
    </source>
</evidence>
<accession>A0ABU4G1X3</accession>
<dbReference type="InterPro" id="IPR013651">
    <property type="entry name" value="ATP-grasp_RimK-type"/>
</dbReference>
<reference evidence="3 4" key="1">
    <citation type="submission" date="2023-06" db="EMBL/GenBank/DDBJ databases">
        <title>Sporosarcina sp. nov., isolated from Korean traditional fermented seafood 'Jeotgal'.</title>
        <authorList>
            <person name="Yang A.-I."/>
            <person name="Shin N.-R."/>
        </authorList>
    </citation>
    <scope>NUCLEOTIDE SEQUENCE [LARGE SCALE GENOMIC DNA]</scope>
    <source>
        <strain evidence="3 4">KCTC3840</strain>
    </source>
</reference>
<dbReference type="Pfam" id="PF08443">
    <property type="entry name" value="RimK"/>
    <property type="match status" value="1"/>
</dbReference>
<dbReference type="EMBL" id="JAUBDH010000003">
    <property type="protein sequence ID" value="MDW0109657.1"/>
    <property type="molecule type" value="Genomic_DNA"/>
</dbReference>
<feature type="domain" description="ATP-grasp" evidence="2">
    <location>
        <begin position="86"/>
        <end position="259"/>
    </location>
</feature>